<keyword evidence="2" id="KW-0479">Metal-binding</keyword>
<evidence type="ECO:0000256" key="6">
    <source>
        <dbReference type="ARBA" id="ARBA00023242"/>
    </source>
</evidence>
<feature type="compositionally biased region" description="Polar residues" evidence="8">
    <location>
        <begin position="161"/>
        <end position="174"/>
    </location>
</feature>
<evidence type="ECO:0000256" key="1">
    <source>
        <dbReference type="ARBA" id="ARBA00004123"/>
    </source>
</evidence>
<accession>A0ABD1KG21</accession>
<evidence type="ECO:0000256" key="8">
    <source>
        <dbReference type="SAM" id="MobiDB-lite"/>
    </source>
</evidence>
<reference evidence="10 11" key="1">
    <citation type="submission" date="2024-09" db="EMBL/GenBank/DDBJ databases">
        <title>A chromosome-level genome assembly of Gray's grenadier anchovy, Coilia grayii.</title>
        <authorList>
            <person name="Fu Z."/>
        </authorList>
    </citation>
    <scope>NUCLEOTIDE SEQUENCE [LARGE SCALE GENOMIC DNA]</scope>
    <source>
        <strain evidence="10">G4</strain>
        <tissue evidence="10">Muscle</tissue>
    </source>
</reference>
<evidence type="ECO:0000256" key="5">
    <source>
        <dbReference type="ARBA" id="ARBA00022833"/>
    </source>
</evidence>
<feature type="domain" description="C2H2-type" evidence="9">
    <location>
        <begin position="449"/>
        <end position="476"/>
    </location>
</feature>
<dbReference type="Gene3D" id="3.30.160.60">
    <property type="entry name" value="Classic Zinc Finger"/>
    <property type="match status" value="4"/>
</dbReference>
<dbReference type="PANTHER" id="PTHR16515">
    <property type="entry name" value="PR DOMAIN ZINC FINGER PROTEIN"/>
    <property type="match status" value="1"/>
</dbReference>
<dbReference type="PROSITE" id="PS00028">
    <property type="entry name" value="ZINC_FINGER_C2H2_1"/>
    <property type="match status" value="4"/>
</dbReference>
<dbReference type="FunFam" id="3.30.160.60:FF:000446">
    <property type="entry name" value="Zinc finger protein"/>
    <property type="match status" value="1"/>
</dbReference>
<keyword evidence="11" id="KW-1185">Reference proteome</keyword>
<feature type="region of interest" description="Disordered" evidence="8">
    <location>
        <begin position="161"/>
        <end position="225"/>
    </location>
</feature>
<dbReference type="InterPro" id="IPR036236">
    <property type="entry name" value="Znf_C2H2_sf"/>
</dbReference>
<dbReference type="SUPFAM" id="SSF57667">
    <property type="entry name" value="beta-beta-alpha zinc fingers"/>
    <property type="match status" value="2"/>
</dbReference>
<feature type="domain" description="C2H2-type" evidence="9">
    <location>
        <begin position="421"/>
        <end position="448"/>
    </location>
</feature>
<dbReference type="PANTHER" id="PTHR16515:SF49">
    <property type="entry name" value="GASTRULA ZINC FINGER PROTEIN XLCGF49.1-LIKE-RELATED"/>
    <property type="match status" value="1"/>
</dbReference>
<evidence type="ECO:0000313" key="10">
    <source>
        <dbReference type="EMBL" id="KAL2098012.1"/>
    </source>
</evidence>
<feature type="domain" description="C2H2-type" evidence="9">
    <location>
        <begin position="393"/>
        <end position="420"/>
    </location>
</feature>
<dbReference type="FunFam" id="3.30.160.60:FF:000100">
    <property type="entry name" value="Zinc finger 45-like"/>
    <property type="match status" value="1"/>
</dbReference>
<sequence>MSNSMDFRSQISTVMEVLSNAAVVEICKVVNEGCAVLVLELTRTKKENESLKSKLKSIELLISQDVDNGTEGIALNINRGNTTEQTCDFTVGPGQTTVGGEGSCMLHENPNSSQPCKMAGEKTVNTSPRQSQAPVVKEEMTEQNIRCHEQQDEHYINDGMSVSRQGEKNSSLLISSDGPRDQNCDRKTPLPLAERPLCQNDRQYSPETDIPSTFSQSRVMSLQEESSSLSSHPDLELINNTGQSCSFNSTSSVNSFIGFKPGIPIDSGSLKTEEQEDCAWKETGYFDFQLKGCKLDISGIEEPIPGPKSGEDIQMRPDYVGLDFSGPADVGKVFNARISKSYPTMMRRELQPLSCYEDGFVDFGTTSNHRLADGFSSPDHAGPPQPGPAGRLFGCSQCGKEFLHLHQLKTHRRVHTGERPYSCPQCGKRFSQSSHIKRHMTVHTGERPFGCALCGKRFSQSCSLKVHQRVHTNVRPFSCTQCGKSFSVLSNLVRHQAIHMRKKTNPGTLNI</sequence>
<proteinExistence type="predicted"/>
<evidence type="ECO:0000256" key="2">
    <source>
        <dbReference type="ARBA" id="ARBA00022723"/>
    </source>
</evidence>
<evidence type="ECO:0000256" key="4">
    <source>
        <dbReference type="ARBA" id="ARBA00022771"/>
    </source>
</evidence>
<feature type="compositionally biased region" description="Polar residues" evidence="8">
    <location>
        <begin position="123"/>
        <end position="133"/>
    </location>
</feature>
<evidence type="ECO:0000259" key="9">
    <source>
        <dbReference type="PROSITE" id="PS50157"/>
    </source>
</evidence>
<keyword evidence="3" id="KW-0677">Repeat</keyword>
<comment type="caution">
    <text evidence="10">The sequence shown here is derived from an EMBL/GenBank/DDBJ whole genome shotgun (WGS) entry which is preliminary data.</text>
</comment>
<dbReference type="FunFam" id="3.30.160.60:FF:000358">
    <property type="entry name" value="zinc finger protein 24"/>
    <property type="match status" value="1"/>
</dbReference>
<dbReference type="Proteomes" id="UP001591681">
    <property type="component" value="Unassembled WGS sequence"/>
</dbReference>
<dbReference type="GO" id="GO:0005634">
    <property type="term" value="C:nucleus"/>
    <property type="evidence" value="ECO:0007669"/>
    <property type="project" value="UniProtKB-SubCell"/>
</dbReference>
<keyword evidence="6" id="KW-0539">Nucleus</keyword>
<gene>
    <name evidence="10" type="ORF">ACEWY4_007219</name>
</gene>
<protein>
    <recommendedName>
        <fullName evidence="9">C2H2-type domain-containing protein</fullName>
    </recommendedName>
</protein>
<dbReference type="PROSITE" id="PS50157">
    <property type="entry name" value="ZINC_FINGER_C2H2_2"/>
    <property type="match status" value="4"/>
</dbReference>
<feature type="compositionally biased region" description="Polar residues" evidence="8">
    <location>
        <begin position="200"/>
        <end position="220"/>
    </location>
</feature>
<name>A0ABD1KG21_9TELE</name>
<feature type="domain" description="C2H2-type" evidence="9">
    <location>
        <begin position="477"/>
        <end position="504"/>
    </location>
</feature>
<dbReference type="EMBL" id="JBHFQA010000006">
    <property type="protein sequence ID" value="KAL2098012.1"/>
    <property type="molecule type" value="Genomic_DNA"/>
</dbReference>
<dbReference type="InterPro" id="IPR013087">
    <property type="entry name" value="Znf_C2H2_type"/>
</dbReference>
<keyword evidence="4 7" id="KW-0863">Zinc-finger</keyword>
<dbReference type="Pfam" id="PF00096">
    <property type="entry name" value="zf-C2H2"/>
    <property type="match status" value="3"/>
</dbReference>
<keyword evidence="5" id="KW-0862">Zinc</keyword>
<dbReference type="AlphaFoldDB" id="A0ABD1KG21"/>
<dbReference type="SMART" id="SM00355">
    <property type="entry name" value="ZnF_C2H2"/>
    <property type="match status" value="4"/>
</dbReference>
<dbReference type="InterPro" id="IPR050331">
    <property type="entry name" value="Zinc_finger"/>
</dbReference>
<evidence type="ECO:0000256" key="7">
    <source>
        <dbReference type="PROSITE-ProRule" id="PRU00042"/>
    </source>
</evidence>
<organism evidence="10 11">
    <name type="scientific">Coilia grayii</name>
    <name type="common">Gray's grenadier anchovy</name>
    <dbReference type="NCBI Taxonomy" id="363190"/>
    <lineage>
        <taxon>Eukaryota</taxon>
        <taxon>Metazoa</taxon>
        <taxon>Chordata</taxon>
        <taxon>Craniata</taxon>
        <taxon>Vertebrata</taxon>
        <taxon>Euteleostomi</taxon>
        <taxon>Actinopterygii</taxon>
        <taxon>Neopterygii</taxon>
        <taxon>Teleostei</taxon>
        <taxon>Clupei</taxon>
        <taxon>Clupeiformes</taxon>
        <taxon>Clupeoidei</taxon>
        <taxon>Engraulidae</taxon>
        <taxon>Coilinae</taxon>
        <taxon>Coilia</taxon>
    </lineage>
</organism>
<evidence type="ECO:0000313" key="11">
    <source>
        <dbReference type="Proteomes" id="UP001591681"/>
    </source>
</evidence>
<dbReference type="GO" id="GO:0008270">
    <property type="term" value="F:zinc ion binding"/>
    <property type="evidence" value="ECO:0007669"/>
    <property type="project" value="UniProtKB-KW"/>
</dbReference>
<feature type="compositionally biased region" description="Basic and acidic residues" evidence="8">
    <location>
        <begin position="178"/>
        <end position="188"/>
    </location>
</feature>
<evidence type="ECO:0000256" key="3">
    <source>
        <dbReference type="ARBA" id="ARBA00022737"/>
    </source>
</evidence>
<feature type="region of interest" description="Disordered" evidence="8">
    <location>
        <begin position="109"/>
        <end position="137"/>
    </location>
</feature>
<dbReference type="FunFam" id="3.30.160.60:FF:000557">
    <property type="entry name" value="zinc finger and SCAN domain-containing protein 29"/>
    <property type="match status" value="1"/>
</dbReference>
<comment type="subcellular location">
    <subcellularLocation>
        <location evidence="1">Nucleus</location>
    </subcellularLocation>
</comment>